<evidence type="ECO:0000313" key="3">
    <source>
        <dbReference type="EMBL" id="KAJ9618383.1"/>
    </source>
</evidence>
<evidence type="ECO:0000256" key="1">
    <source>
        <dbReference type="SAM" id="MobiDB-lite"/>
    </source>
</evidence>
<feature type="compositionally biased region" description="Gly residues" evidence="1">
    <location>
        <begin position="315"/>
        <end position="327"/>
    </location>
</feature>
<feature type="region of interest" description="Disordered" evidence="1">
    <location>
        <begin position="232"/>
        <end position="346"/>
    </location>
</feature>
<accession>A0AA38XR67</accession>
<feature type="compositionally biased region" description="Basic residues" evidence="1">
    <location>
        <begin position="264"/>
        <end position="273"/>
    </location>
</feature>
<name>A0AA38XR67_9EURO</name>
<comment type="caution">
    <text evidence="3">The sequence shown here is derived from an EMBL/GenBank/DDBJ whole genome shotgun (WGS) entry which is preliminary data.</text>
</comment>
<keyword evidence="2" id="KW-0812">Transmembrane</keyword>
<evidence type="ECO:0000256" key="2">
    <source>
        <dbReference type="SAM" id="Phobius"/>
    </source>
</evidence>
<feature type="transmembrane region" description="Helical" evidence="2">
    <location>
        <begin position="118"/>
        <end position="143"/>
    </location>
</feature>
<feature type="transmembrane region" description="Helical" evidence="2">
    <location>
        <begin position="38"/>
        <end position="60"/>
    </location>
</feature>
<protein>
    <submittedName>
        <fullName evidence="3">Uncharacterized protein</fullName>
    </submittedName>
</protein>
<feature type="transmembrane region" description="Helical" evidence="2">
    <location>
        <begin position="186"/>
        <end position="207"/>
    </location>
</feature>
<dbReference type="EMBL" id="JAPDRN010000142">
    <property type="protein sequence ID" value="KAJ9618383.1"/>
    <property type="molecule type" value="Genomic_DNA"/>
</dbReference>
<dbReference type="Proteomes" id="UP001172681">
    <property type="component" value="Unassembled WGS sequence"/>
</dbReference>
<keyword evidence="4" id="KW-1185">Reference proteome</keyword>
<evidence type="ECO:0000313" key="4">
    <source>
        <dbReference type="Proteomes" id="UP001172681"/>
    </source>
</evidence>
<sequence>MLTKERIPVATYPSSYDMFEERPRPGPRMFRKHLTSTLHMASLVASLLATSLFAAAIPHWNSNFFHNTGPNRGDWTDGMPLGPLVFALVYHAATLVHNRTTRRQRGPAEAVTAGGRPLPLILHALSSALILATLFASLILAAYGSLFRFWRPATRTQSGGVPCDTMLNVFARECQPVLYIVGRLQLAGIVFGAAVWLCHFALFLIALRNLRRHSIIRRVQSEKLAQFSLPRSLSSDSAPTVPPGRARSNTTRAMSLGRSLSMKARQKPSHHGGRRGERTRTGSGSGTAVTDGNWHHHHQQQQQGPGRTQGWYDVAGGGGGGGGGGGSDVDIQRPTQTLPPVSSRYS</sequence>
<reference evidence="3" key="1">
    <citation type="submission" date="2022-10" db="EMBL/GenBank/DDBJ databases">
        <title>Culturing micro-colonial fungi from biological soil crusts in the Mojave desert and describing Neophaeococcomyces mojavensis, and introducing the new genera and species Taxawa tesnikishii.</title>
        <authorList>
            <person name="Kurbessoian T."/>
            <person name="Stajich J.E."/>
        </authorList>
    </citation>
    <scope>NUCLEOTIDE SEQUENCE</scope>
    <source>
        <strain evidence="3">TK_35</strain>
    </source>
</reference>
<gene>
    <name evidence="3" type="ORF">H2204_013057</name>
</gene>
<proteinExistence type="predicted"/>
<feature type="transmembrane region" description="Helical" evidence="2">
    <location>
        <begin position="80"/>
        <end position="97"/>
    </location>
</feature>
<organism evidence="3 4">
    <name type="scientific">Knufia peltigerae</name>
    <dbReference type="NCBI Taxonomy" id="1002370"/>
    <lineage>
        <taxon>Eukaryota</taxon>
        <taxon>Fungi</taxon>
        <taxon>Dikarya</taxon>
        <taxon>Ascomycota</taxon>
        <taxon>Pezizomycotina</taxon>
        <taxon>Eurotiomycetes</taxon>
        <taxon>Chaetothyriomycetidae</taxon>
        <taxon>Chaetothyriales</taxon>
        <taxon>Trichomeriaceae</taxon>
        <taxon>Knufia</taxon>
    </lineage>
</organism>
<keyword evidence="2" id="KW-0472">Membrane</keyword>
<keyword evidence="2" id="KW-1133">Transmembrane helix</keyword>
<dbReference type="AlphaFoldDB" id="A0AA38XR67"/>
<feature type="compositionally biased region" description="Polar residues" evidence="1">
    <location>
        <begin position="333"/>
        <end position="346"/>
    </location>
</feature>